<reference evidence="3" key="1">
    <citation type="journal article" date="2017" name="Front. Plant Sci.">
        <title>Climate Clever Clovers: New Paradigm to Reduce the Environmental Footprint of Ruminants by Breeding Low Methanogenic Forages Utilizing Haplotype Variation.</title>
        <authorList>
            <person name="Kaur P."/>
            <person name="Appels R."/>
            <person name="Bayer P.E."/>
            <person name="Keeble-Gagnere G."/>
            <person name="Wang J."/>
            <person name="Hirakawa H."/>
            <person name="Shirasawa K."/>
            <person name="Vercoe P."/>
            <person name="Stefanova K."/>
            <person name="Durmic Z."/>
            <person name="Nichols P."/>
            <person name="Revell C."/>
            <person name="Isobe S.N."/>
            <person name="Edwards D."/>
            <person name="Erskine W."/>
        </authorList>
    </citation>
    <scope>NUCLEOTIDE SEQUENCE [LARGE SCALE GENOMIC DNA]</scope>
    <source>
        <strain evidence="3">cv. Daliak</strain>
    </source>
</reference>
<dbReference type="CDD" id="cd06222">
    <property type="entry name" value="RNase_H_like"/>
    <property type="match status" value="1"/>
</dbReference>
<gene>
    <name evidence="2" type="ORF">TSUD_323070</name>
</gene>
<dbReference type="PANTHER" id="PTHR47723">
    <property type="entry name" value="OS05G0353850 PROTEIN"/>
    <property type="match status" value="1"/>
</dbReference>
<dbReference type="InterPro" id="IPR002156">
    <property type="entry name" value="RNaseH_domain"/>
</dbReference>
<evidence type="ECO:0000259" key="1">
    <source>
        <dbReference type="Pfam" id="PF13456"/>
    </source>
</evidence>
<dbReference type="InterPro" id="IPR012337">
    <property type="entry name" value="RNaseH-like_sf"/>
</dbReference>
<sequence>MILKRLNISIHPPLPPVIKEVIWHPPLENWVKCNTDGAANNLTSSCGGIFRNHNADFLCGFAENTGLKSAFMAELCGAMRAIELAHNRNWTNLWLESDSSLVVQAFSAASLVPWELSNKWLNCTRMTRNMNFVVSHVYREGNQCADKLANIGLGLDSFTFWTELPPQISSSFVDNRLGKPSFRFVYM</sequence>
<dbReference type="SUPFAM" id="SSF53098">
    <property type="entry name" value="Ribonuclease H-like"/>
    <property type="match status" value="1"/>
</dbReference>
<evidence type="ECO:0000313" key="3">
    <source>
        <dbReference type="Proteomes" id="UP000242715"/>
    </source>
</evidence>
<dbReference type="PANTHER" id="PTHR47723:SF23">
    <property type="entry name" value="REVERSE TRANSCRIPTASE-LIKE PROTEIN"/>
    <property type="match status" value="1"/>
</dbReference>
<dbReference type="Pfam" id="PF13456">
    <property type="entry name" value="RVT_3"/>
    <property type="match status" value="1"/>
</dbReference>
<dbReference type="GO" id="GO:0003676">
    <property type="term" value="F:nucleic acid binding"/>
    <property type="evidence" value="ECO:0007669"/>
    <property type="project" value="InterPro"/>
</dbReference>
<dbReference type="EMBL" id="DF973295">
    <property type="protein sequence ID" value="GAU24698.1"/>
    <property type="molecule type" value="Genomic_DNA"/>
</dbReference>
<dbReference type="InterPro" id="IPR036397">
    <property type="entry name" value="RNaseH_sf"/>
</dbReference>
<keyword evidence="3" id="KW-1185">Reference proteome</keyword>
<dbReference type="Gene3D" id="3.30.420.10">
    <property type="entry name" value="Ribonuclease H-like superfamily/Ribonuclease H"/>
    <property type="match status" value="1"/>
</dbReference>
<proteinExistence type="predicted"/>
<dbReference type="GO" id="GO:0004523">
    <property type="term" value="F:RNA-DNA hybrid ribonuclease activity"/>
    <property type="evidence" value="ECO:0007669"/>
    <property type="project" value="InterPro"/>
</dbReference>
<evidence type="ECO:0000313" key="2">
    <source>
        <dbReference type="EMBL" id="GAU24698.1"/>
    </source>
</evidence>
<name>A0A2Z6M1M1_TRISU</name>
<dbReference type="InterPro" id="IPR044730">
    <property type="entry name" value="RNase_H-like_dom_plant"/>
</dbReference>
<feature type="domain" description="RNase H type-1" evidence="1">
    <location>
        <begin position="34"/>
        <end position="150"/>
    </location>
</feature>
<dbReference type="OrthoDB" id="1938131at2759"/>
<dbReference type="Proteomes" id="UP000242715">
    <property type="component" value="Unassembled WGS sequence"/>
</dbReference>
<organism evidence="2 3">
    <name type="scientific">Trifolium subterraneum</name>
    <name type="common">Subterranean clover</name>
    <dbReference type="NCBI Taxonomy" id="3900"/>
    <lineage>
        <taxon>Eukaryota</taxon>
        <taxon>Viridiplantae</taxon>
        <taxon>Streptophyta</taxon>
        <taxon>Embryophyta</taxon>
        <taxon>Tracheophyta</taxon>
        <taxon>Spermatophyta</taxon>
        <taxon>Magnoliopsida</taxon>
        <taxon>eudicotyledons</taxon>
        <taxon>Gunneridae</taxon>
        <taxon>Pentapetalae</taxon>
        <taxon>rosids</taxon>
        <taxon>fabids</taxon>
        <taxon>Fabales</taxon>
        <taxon>Fabaceae</taxon>
        <taxon>Papilionoideae</taxon>
        <taxon>50 kb inversion clade</taxon>
        <taxon>NPAAA clade</taxon>
        <taxon>Hologalegina</taxon>
        <taxon>IRL clade</taxon>
        <taxon>Trifolieae</taxon>
        <taxon>Trifolium</taxon>
    </lineage>
</organism>
<accession>A0A2Z6M1M1</accession>
<protein>
    <recommendedName>
        <fullName evidence="1">RNase H type-1 domain-containing protein</fullName>
    </recommendedName>
</protein>
<dbReference type="AlphaFoldDB" id="A0A2Z6M1M1"/>
<dbReference type="InterPro" id="IPR053151">
    <property type="entry name" value="RNase_H-like"/>
</dbReference>